<dbReference type="EMBL" id="BSEL01000007">
    <property type="protein sequence ID" value="GLJ69294.1"/>
    <property type="molecule type" value="Genomic_DNA"/>
</dbReference>
<accession>A0ABQ5SZ91</accession>
<gene>
    <name evidence="2" type="ORF">GCM10017579_33300</name>
</gene>
<dbReference type="SUPFAM" id="SSF51419">
    <property type="entry name" value="PLP-binding barrel"/>
    <property type="match status" value="1"/>
</dbReference>
<dbReference type="PANTHER" id="PTHR28004">
    <property type="entry name" value="ZGC:162816-RELATED"/>
    <property type="match status" value="1"/>
</dbReference>
<feature type="domain" description="D-serine dehydratase-like" evidence="1">
    <location>
        <begin position="325"/>
        <end position="430"/>
    </location>
</feature>
<organism evidence="2 3">
    <name type="scientific">Nocardioides luteus</name>
    <dbReference type="NCBI Taxonomy" id="1844"/>
    <lineage>
        <taxon>Bacteria</taxon>
        <taxon>Bacillati</taxon>
        <taxon>Actinomycetota</taxon>
        <taxon>Actinomycetes</taxon>
        <taxon>Propionibacteriales</taxon>
        <taxon>Nocardioidaceae</taxon>
        <taxon>Nocardioides</taxon>
    </lineage>
</organism>
<dbReference type="InterPro" id="IPR029066">
    <property type="entry name" value="PLP-binding_barrel"/>
</dbReference>
<keyword evidence="3" id="KW-1185">Reference proteome</keyword>
<dbReference type="InterPro" id="IPR042208">
    <property type="entry name" value="D-ser_dehydrat-like_sf"/>
</dbReference>
<evidence type="ECO:0000313" key="3">
    <source>
        <dbReference type="Proteomes" id="UP001142292"/>
    </source>
</evidence>
<comment type="caution">
    <text evidence="2">The sequence shown here is derived from an EMBL/GenBank/DDBJ whole genome shotgun (WGS) entry which is preliminary data.</text>
</comment>
<reference evidence="2" key="1">
    <citation type="journal article" date="2014" name="Int. J. Syst. Evol. Microbiol.">
        <title>Complete genome of a new Firmicutes species belonging to the dominant human colonic microbiota ('Ruminococcus bicirculans') reveals two chromosomes and a selective capacity to utilize plant glucans.</title>
        <authorList>
            <consortium name="NISC Comparative Sequencing Program"/>
            <person name="Wegmann U."/>
            <person name="Louis P."/>
            <person name="Goesmann A."/>
            <person name="Henrissat B."/>
            <person name="Duncan S.H."/>
            <person name="Flint H.J."/>
        </authorList>
    </citation>
    <scope>NUCLEOTIDE SEQUENCE</scope>
    <source>
        <strain evidence="2">VKM Ac-1246</strain>
    </source>
</reference>
<dbReference type="Gene3D" id="3.20.20.10">
    <property type="entry name" value="Alanine racemase"/>
    <property type="match status" value="1"/>
</dbReference>
<name>A0ABQ5SZ91_9ACTN</name>
<proteinExistence type="predicted"/>
<dbReference type="Pfam" id="PF14031">
    <property type="entry name" value="D-ser_dehydrat"/>
    <property type="match status" value="1"/>
</dbReference>
<evidence type="ECO:0000313" key="2">
    <source>
        <dbReference type="EMBL" id="GLJ69294.1"/>
    </source>
</evidence>
<dbReference type="InterPro" id="IPR026956">
    <property type="entry name" value="D-ser_dehydrat-like_dom"/>
</dbReference>
<reference evidence="2" key="2">
    <citation type="submission" date="2023-01" db="EMBL/GenBank/DDBJ databases">
        <authorList>
            <person name="Sun Q."/>
            <person name="Evtushenko L."/>
        </authorList>
    </citation>
    <scope>NUCLEOTIDE SEQUENCE</scope>
    <source>
        <strain evidence="2">VKM Ac-1246</strain>
    </source>
</reference>
<dbReference type="SMART" id="SM01119">
    <property type="entry name" value="D-ser_dehydrat"/>
    <property type="match status" value="1"/>
</dbReference>
<dbReference type="PANTHER" id="PTHR28004:SF8">
    <property type="entry name" value="D-SERINE DEAMINASE"/>
    <property type="match status" value="1"/>
</dbReference>
<dbReference type="Gene3D" id="2.40.37.20">
    <property type="entry name" value="D-serine dehydratase-like domain"/>
    <property type="match status" value="1"/>
</dbReference>
<protein>
    <submittedName>
        <fullName evidence="2">Amino acid deaminase</fullName>
    </submittedName>
</protein>
<dbReference type="Proteomes" id="UP001142292">
    <property type="component" value="Unassembled WGS sequence"/>
</dbReference>
<evidence type="ECO:0000259" key="1">
    <source>
        <dbReference type="SMART" id="SM01119"/>
    </source>
</evidence>
<dbReference type="InterPro" id="IPR051466">
    <property type="entry name" value="D-amino_acid_metab_enzyme"/>
</dbReference>
<sequence length="447" mass="47355">MDHPAAHIDTSAVAALREERVDWRHKAIPPALWGRTVAEVLDEAPRLSQLPTPLLSLSRAAMTHNRDVLAAWCAERGVALAPHGKTTMAPQLWAEQLAAGSWAITVANLPQLAVARAFGVSRVIVANAIVSPLALRWISDQLTADPDLEVFVWADSPRTVALMHDALAAHAAEVGARRPLAVLVERGGAGGRTGARDEETGIAVAEAVAASPHLELAGVTGYEGALSHSSDEAALSVVHAYVDSLLSLHRRVAHLVPEGRTPVVSAGGSAYFEQVADALAPLVASDEARVVLRSGAYITHDDGFYRGISPLGSAPRTTGPSLRSALHGWVRISSQPEPGLALFDAGKRDLPFDEGMPEAQLVRARHTGDPATPITGVAVTALNDQHGFLRWDPEADTDAAAPVEIGDELRLGLSHPCTAFDKWGLIPVLDDADAADPIVVDLVRTWF</sequence>